<protein>
    <submittedName>
        <fullName evidence="2">Uncharacterized protein</fullName>
    </submittedName>
</protein>
<proteinExistence type="predicted"/>
<reference evidence="2" key="1">
    <citation type="journal article" date="2015" name="Nature">
        <title>Complex archaea that bridge the gap between prokaryotes and eukaryotes.</title>
        <authorList>
            <person name="Spang A."/>
            <person name="Saw J.H."/>
            <person name="Jorgensen S.L."/>
            <person name="Zaremba-Niedzwiedzka K."/>
            <person name="Martijn J."/>
            <person name="Lind A.E."/>
            <person name="van Eijk R."/>
            <person name="Schleper C."/>
            <person name="Guy L."/>
            <person name="Ettema T.J."/>
        </authorList>
    </citation>
    <scope>NUCLEOTIDE SEQUENCE</scope>
</reference>
<comment type="caution">
    <text evidence="2">The sequence shown here is derived from an EMBL/GenBank/DDBJ whole genome shotgun (WGS) entry which is preliminary data.</text>
</comment>
<sequence length="288" mass="30298">MVNGEQSGTLTLNVLDTPCRTIITCGDYAEQSICESDVCQVASDSVPQAINCSDPDINCYCTQNVDTCVGAFSSLLDPTPFPPVSGDGIISVGETCDSSEWGGITGCADFDAFTGGSLSCDSTGHFDTSLCTGGNGPGVYGDGIINLGETCDGSEWGPITGCADFDEFTGGVLSCDSPGNFNTFQCTVKAAGELGTCLITEGNVDENGCDDGFLTIEWTGQWVWNEEENPGHEDPKGLSSLCVNGGTRVIECPAQIKLPFFGLYNIIATILLVTVIYFILIRKNKKEA</sequence>
<dbReference type="EMBL" id="LAZR01022458">
    <property type="protein sequence ID" value="KKL81811.1"/>
    <property type="molecule type" value="Genomic_DNA"/>
</dbReference>
<keyword evidence="1" id="KW-1133">Transmembrane helix</keyword>
<organism evidence="2">
    <name type="scientific">marine sediment metagenome</name>
    <dbReference type="NCBI Taxonomy" id="412755"/>
    <lineage>
        <taxon>unclassified sequences</taxon>
        <taxon>metagenomes</taxon>
        <taxon>ecological metagenomes</taxon>
    </lineage>
</organism>
<keyword evidence="1" id="KW-0472">Membrane</keyword>
<feature type="transmembrane region" description="Helical" evidence="1">
    <location>
        <begin position="258"/>
        <end position="280"/>
    </location>
</feature>
<accession>A0A0F9FU64</accession>
<keyword evidence="1" id="KW-0812">Transmembrane</keyword>
<dbReference type="AlphaFoldDB" id="A0A0F9FU64"/>
<name>A0A0F9FU64_9ZZZZ</name>
<evidence type="ECO:0000256" key="1">
    <source>
        <dbReference type="SAM" id="Phobius"/>
    </source>
</evidence>
<gene>
    <name evidence="2" type="ORF">LCGC14_1991030</name>
</gene>
<evidence type="ECO:0000313" key="2">
    <source>
        <dbReference type="EMBL" id="KKL81811.1"/>
    </source>
</evidence>